<dbReference type="RefSeq" id="WP_207975792.1">
    <property type="nucleotide sequence ID" value="NZ_JAGDEL010000003.1"/>
</dbReference>
<feature type="transmembrane region" description="Helical" evidence="1">
    <location>
        <begin position="25"/>
        <end position="49"/>
    </location>
</feature>
<sequence>MQKIPTPIEIQQHTIELNKMMMDYWIHNFVLSLKWWILLALTIVPWFFWWKIVDKSRILEILLYGFFIISISTLLDVLGWNFSMWVYPDTLLPLCTPLVPIDYTLLPILYMLVYQYFSSWKSFSIVLLILSFIFAFVWEPLAEMLNLYKSLKWSHVYSFFGFFLMGVFSRGLVLKIIKIQKEGNS</sequence>
<keyword evidence="1" id="KW-0812">Transmembrane</keyword>
<dbReference type="InterPro" id="IPR048147">
    <property type="entry name" value="CBO0543-like"/>
</dbReference>
<keyword evidence="3" id="KW-1185">Reference proteome</keyword>
<evidence type="ECO:0000313" key="3">
    <source>
        <dbReference type="Proteomes" id="UP000663981"/>
    </source>
</evidence>
<keyword evidence="1" id="KW-0472">Membrane</keyword>
<feature type="transmembrane region" description="Helical" evidence="1">
    <location>
        <begin position="91"/>
        <end position="113"/>
    </location>
</feature>
<evidence type="ECO:0008006" key="4">
    <source>
        <dbReference type="Google" id="ProtNLM"/>
    </source>
</evidence>
<dbReference type="EMBL" id="JAGDEL010000003">
    <property type="protein sequence ID" value="MBO1511091.1"/>
    <property type="molecule type" value="Genomic_DNA"/>
</dbReference>
<gene>
    <name evidence="2" type="ORF">I7822_05265</name>
</gene>
<proteinExistence type="predicted"/>
<keyword evidence="1" id="KW-1133">Transmembrane helix</keyword>
<evidence type="ECO:0000313" key="2">
    <source>
        <dbReference type="EMBL" id="MBO1511091.1"/>
    </source>
</evidence>
<evidence type="ECO:0000256" key="1">
    <source>
        <dbReference type="SAM" id="Phobius"/>
    </source>
</evidence>
<feature type="transmembrane region" description="Helical" evidence="1">
    <location>
        <begin position="61"/>
        <end position="79"/>
    </location>
</feature>
<reference evidence="2 3" key="1">
    <citation type="submission" date="2021-03" db="EMBL/GenBank/DDBJ databases">
        <title>Whole genome sequence of Metabacillus bambusae BG109.</title>
        <authorList>
            <person name="Jeong J.W."/>
        </authorList>
    </citation>
    <scope>NUCLEOTIDE SEQUENCE [LARGE SCALE GENOMIC DNA]</scope>
    <source>
        <strain evidence="2 3">BG109</strain>
    </source>
</reference>
<protein>
    <recommendedName>
        <fullName evidence="4">Transmembrane protein</fullName>
    </recommendedName>
</protein>
<dbReference type="Proteomes" id="UP000663981">
    <property type="component" value="Unassembled WGS sequence"/>
</dbReference>
<name>A0ABS3MZ28_9BACI</name>
<accession>A0ABS3MZ28</accession>
<dbReference type="NCBIfam" id="NF041644">
    <property type="entry name" value="CBO0543_fam"/>
    <property type="match status" value="1"/>
</dbReference>
<feature type="transmembrane region" description="Helical" evidence="1">
    <location>
        <begin position="120"/>
        <end position="138"/>
    </location>
</feature>
<feature type="transmembrane region" description="Helical" evidence="1">
    <location>
        <begin position="158"/>
        <end position="177"/>
    </location>
</feature>
<organism evidence="2 3">
    <name type="scientific">Metabacillus bambusae</name>
    <dbReference type="NCBI Taxonomy" id="2795218"/>
    <lineage>
        <taxon>Bacteria</taxon>
        <taxon>Bacillati</taxon>
        <taxon>Bacillota</taxon>
        <taxon>Bacilli</taxon>
        <taxon>Bacillales</taxon>
        <taxon>Bacillaceae</taxon>
        <taxon>Metabacillus</taxon>
    </lineage>
</organism>
<comment type="caution">
    <text evidence="2">The sequence shown here is derived from an EMBL/GenBank/DDBJ whole genome shotgun (WGS) entry which is preliminary data.</text>
</comment>